<keyword evidence="5" id="KW-0472">Membrane</keyword>
<evidence type="ECO:0000259" key="6">
    <source>
        <dbReference type="PROSITE" id="PS50111"/>
    </source>
</evidence>
<evidence type="ECO:0000256" key="5">
    <source>
        <dbReference type="SAM" id="Phobius"/>
    </source>
</evidence>
<feature type="coiled-coil region" evidence="4">
    <location>
        <begin position="212"/>
        <end position="258"/>
    </location>
</feature>
<dbReference type="STRING" id="871652.SAMN04515673_1116"/>
<keyword evidence="9" id="KW-1185">Reference proteome</keyword>
<dbReference type="GO" id="GO:0004888">
    <property type="term" value="F:transmembrane signaling receptor activity"/>
    <property type="evidence" value="ECO:0007669"/>
    <property type="project" value="InterPro"/>
</dbReference>
<proteinExistence type="inferred from homology"/>
<keyword evidence="4" id="KW-0175">Coiled coil</keyword>
<accession>A0A1I6EFB0</accession>
<dbReference type="Gene3D" id="1.10.287.950">
    <property type="entry name" value="Methyl-accepting chemotaxis protein"/>
    <property type="match status" value="1"/>
</dbReference>
<dbReference type="Proteomes" id="UP000199302">
    <property type="component" value="Unassembled WGS sequence"/>
</dbReference>
<dbReference type="GO" id="GO:0007165">
    <property type="term" value="P:signal transduction"/>
    <property type="evidence" value="ECO:0007669"/>
    <property type="project" value="UniProtKB-KW"/>
</dbReference>
<dbReference type="PANTHER" id="PTHR43531:SF11">
    <property type="entry name" value="METHYL-ACCEPTING CHEMOTAXIS PROTEIN 3"/>
    <property type="match status" value="1"/>
</dbReference>
<dbReference type="EMBL" id="FOYI01000011">
    <property type="protein sequence ID" value="SFR16182.1"/>
    <property type="molecule type" value="Genomic_DNA"/>
</dbReference>
<evidence type="ECO:0000256" key="1">
    <source>
        <dbReference type="ARBA" id="ARBA00022500"/>
    </source>
</evidence>
<dbReference type="CDD" id="cd11386">
    <property type="entry name" value="MCP_signal"/>
    <property type="match status" value="1"/>
</dbReference>
<keyword evidence="1" id="KW-0145">Chemotaxis</keyword>
<protein>
    <submittedName>
        <fullName evidence="8">Methyl-accepting chemotaxis protein</fullName>
    </submittedName>
</protein>
<evidence type="ECO:0000256" key="3">
    <source>
        <dbReference type="PROSITE-ProRule" id="PRU00284"/>
    </source>
</evidence>
<evidence type="ECO:0000313" key="9">
    <source>
        <dbReference type="Proteomes" id="UP000199302"/>
    </source>
</evidence>
<feature type="transmembrane region" description="Helical" evidence="5">
    <location>
        <begin position="68"/>
        <end position="86"/>
    </location>
</feature>
<dbReference type="GO" id="GO:0016020">
    <property type="term" value="C:membrane"/>
    <property type="evidence" value="ECO:0007669"/>
    <property type="project" value="InterPro"/>
</dbReference>
<dbReference type="OrthoDB" id="354287at2"/>
<organism evidence="8 9">
    <name type="scientific">Poseidonocella sedimentorum</name>
    <dbReference type="NCBI Taxonomy" id="871652"/>
    <lineage>
        <taxon>Bacteria</taxon>
        <taxon>Pseudomonadati</taxon>
        <taxon>Pseudomonadota</taxon>
        <taxon>Alphaproteobacteria</taxon>
        <taxon>Rhodobacterales</taxon>
        <taxon>Roseobacteraceae</taxon>
        <taxon>Poseidonocella</taxon>
    </lineage>
</organism>
<dbReference type="PRINTS" id="PR00260">
    <property type="entry name" value="CHEMTRNSDUCR"/>
</dbReference>
<dbReference type="PANTHER" id="PTHR43531">
    <property type="entry name" value="PROTEIN ICFG"/>
    <property type="match status" value="1"/>
</dbReference>
<keyword evidence="5" id="KW-0812">Transmembrane</keyword>
<keyword evidence="3" id="KW-0807">Transducer</keyword>
<feature type="domain" description="HAMP" evidence="7">
    <location>
        <begin position="263"/>
        <end position="308"/>
    </location>
</feature>
<evidence type="ECO:0000256" key="4">
    <source>
        <dbReference type="SAM" id="Coils"/>
    </source>
</evidence>
<comment type="similarity">
    <text evidence="2">Belongs to the methyl-accepting chemotaxis (MCP) protein family.</text>
</comment>
<dbReference type="PROSITE" id="PS50885">
    <property type="entry name" value="HAMP"/>
    <property type="match status" value="1"/>
</dbReference>
<dbReference type="InterPro" id="IPR004089">
    <property type="entry name" value="MCPsignal_dom"/>
</dbReference>
<evidence type="ECO:0000256" key="2">
    <source>
        <dbReference type="ARBA" id="ARBA00029447"/>
    </source>
</evidence>
<dbReference type="RefSeq" id="WP_092081767.1">
    <property type="nucleotide sequence ID" value="NZ_FOYI01000011.1"/>
</dbReference>
<dbReference type="InterPro" id="IPR004090">
    <property type="entry name" value="Chemotax_Me-accpt_rcpt"/>
</dbReference>
<sequence length="569" mass="59891">MTAPASKLEIAQERAAGILRIAGFAFVALNTGAALFTGVNAVVILVASLLCAVAGLSSGRIGGANGRMVLAVFFLAQVMVLTSAFSGHPWQLDSHMVYFAALAALVSMADIRAILVAAAVVVVHHLSLTVLLPALIYPDGLLLGNIGRTLFHGAVVAFEVLALIQSVHSRLKLSAENEQQLEEAGRLTAKAEEGMQDAETAQAEALRAKVAAQTALDDMTAAQTRAEEEQRRSLELQAAAQAQEAEEARRMARTADEQKRVTEALRAGLSRLADGHLDVRIDESFPAEYEELRHHFNSALEGLRATVSDVMRHTFSVQEEVQSISEAANSLSHQTEIQSQHLEQTSSALAQITSSVSSATGRANTACDKVSKTRTNAHEGGDIVASAIEAMKGIADSSEKISRITSVIDDISFQTNLLALNAGVEAARAGDAGRGFAVVASEVRELAQRSSDAAREIGELISLSASQVSAGVERVEKTGTALEGIVSDVEDISNDISGIAQSLADESGGIGEINDRIGQIEAATRTIVARFEETSAASSSVSNDMLNLRSIVSQFSTGDPKGSGQRRAG</sequence>
<dbReference type="AlphaFoldDB" id="A0A1I6EFB0"/>
<feature type="transmembrane region" description="Helical" evidence="5">
    <location>
        <begin position="33"/>
        <end position="56"/>
    </location>
</feature>
<gene>
    <name evidence="8" type="ORF">SAMN04515673_1116</name>
</gene>
<dbReference type="PROSITE" id="PS50111">
    <property type="entry name" value="CHEMOTAXIS_TRANSDUC_2"/>
    <property type="match status" value="1"/>
</dbReference>
<dbReference type="InterPro" id="IPR003660">
    <property type="entry name" value="HAMP_dom"/>
</dbReference>
<feature type="transmembrane region" description="Helical" evidence="5">
    <location>
        <begin position="114"/>
        <end position="136"/>
    </location>
</feature>
<dbReference type="Pfam" id="PF00015">
    <property type="entry name" value="MCPsignal"/>
    <property type="match status" value="1"/>
</dbReference>
<dbReference type="GO" id="GO:0006935">
    <property type="term" value="P:chemotaxis"/>
    <property type="evidence" value="ECO:0007669"/>
    <property type="project" value="UniProtKB-KW"/>
</dbReference>
<feature type="domain" description="Methyl-accepting transducer" evidence="6">
    <location>
        <begin position="313"/>
        <end position="542"/>
    </location>
</feature>
<dbReference type="SMART" id="SM00304">
    <property type="entry name" value="HAMP"/>
    <property type="match status" value="1"/>
</dbReference>
<feature type="transmembrane region" description="Helical" evidence="5">
    <location>
        <begin position="142"/>
        <end position="164"/>
    </location>
</feature>
<evidence type="ECO:0000259" key="7">
    <source>
        <dbReference type="PROSITE" id="PS50885"/>
    </source>
</evidence>
<name>A0A1I6EFB0_9RHOB</name>
<dbReference type="SMART" id="SM00283">
    <property type="entry name" value="MA"/>
    <property type="match status" value="1"/>
</dbReference>
<evidence type="ECO:0000313" key="8">
    <source>
        <dbReference type="EMBL" id="SFR16182.1"/>
    </source>
</evidence>
<dbReference type="InterPro" id="IPR051310">
    <property type="entry name" value="MCP_chemotaxis"/>
</dbReference>
<dbReference type="SUPFAM" id="SSF58104">
    <property type="entry name" value="Methyl-accepting chemotaxis protein (MCP) signaling domain"/>
    <property type="match status" value="1"/>
</dbReference>
<keyword evidence="5" id="KW-1133">Transmembrane helix</keyword>
<reference evidence="8 9" key="1">
    <citation type="submission" date="2016-10" db="EMBL/GenBank/DDBJ databases">
        <authorList>
            <person name="de Groot N.N."/>
        </authorList>
    </citation>
    <scope>NUCLEOTIDE SEQUENCE [LARGE SCALE GENOMIC DNA]</scope>
    <source>
        <strain evidence="9">KMM 9023,NRIC 0796,JCM 17311,KCTC 23692</strain>
    </source>
</reference>